<dbReference type="EC" id="3.1.26.4" evidence="2"/>
<evidence type="ECO:0000313" key="8">
    <source>
        <dbReference type="Proteomes" id="UP000830375"/>
    </source>
</evidence>
<dbReference type="Gene3D" id="3.30.70.270">
    <property type="match status" value="2"/>
</dbReference>
<dbReference type="InterPro" id="IPR043502">
    <property type="entry name" value="DNA/RNA_pol_sf"/>
</dbReference>
<dbReference type="CDD" id="cd09274">
    <property type="entry name" value="RNase_HI_RT_Ty3"/>
    <property type="match status" value="1"/>
</dbReference>
<dbReference type="Pfam" id="PF00078">
    <property type="entry name" value="RVT_1"/>
    <property type="match status" value="1"/>
</dbReference>
<dbReference type="InterPro" id="IPR043128">
    <property type="entry name" value="Rev_trsase/Diguanyl_cyclase"/>
</dbReference>
<protein>
    <recommendedName>
        <fullName evidence="3">Gypsy retrotransposon integrase-like protein 1</fullName>
        <ecNumber evidence="2">3.1.26.4</ecNumber>
    </recommendedName>
</protein>
<dbReference type="Pfam" id="PF00665">
    <property type="entry name" value="rve"/>
    <property type="match status" value="1"/>
</dbReference>
<evidence type="ECO:0000259" key="5">
    <source>
        <dbReference type="PROSITE" id="PS50878"/>
    </source>
</evidence>
<reference evidence="7 8" key="1">
    <citation type="submission" date="2022-01" db="EMBL/GenBank/DDBJ databases">
        <title>A high-quality chromosome-level genome assembly of rohu carp, Labeo rohita.</title>
        <authorList>
            <person name="Arick M.A. II"/>
            <person name="Hsu C.-Y."/>
            <person name="Magbanua Z."/>
            <person name="Pechanova O."/>
            <person name="Grover C."/>
            <person name="Miller E."/>
            <person name="Thrash A."/>
            <person name="Ezzel L."/>
            <person name="Alam S."/>
            <person name="Benzie J."/>
            <person name="Hamilton M."/>
            <person name="Karsi A."/>
            <person name="Lawrence M.L."/>
            <person name="Peterson D.G."/>
        </authorList>
    </citation>
    <scope>NUCLEOTIDE SEQUENCE [LARGE SCALE GENOMIC DNA]</scope>
    <source>
        <strain evidence="8">BAU-BD-2019</strain>
        <tissue evidence="7">Blood</tissue>
    </source>
</reference>
<dbReference type="Gene3D" id="2.40.70.10">
    <property type="entry name" value="Acid Proteases"/>
    <property type="match status" value="1"/>
</dbReference>
<dbReference type="InterPro" id="IPR041588">
    <property type="entry name" value="Integrase_H2C2"/>
</dbReference>
<dbReference type="CDD" id="cd01647">
    <property type="entry name" value="RT_LTR"/>
    <property type="match status" value="1"/>
</dbReference>
<dbReference type="PANTHER" id="PTHR37984:SF9">
    <property type="entry name" value="INTEGRASE CATALYTIC DOMAIN-CONTAINING PROTEIN"/>
    <property type="match status" value="1"/>
</dbReference>
<dbReference type="InterPro" id="IPR036397">
    <property type="entry name" value="RNaseH_sf"/>
</dbReference>
<dbReference type="Gene3D" id="1.10.340.70">
    <property type="match status" value="1"/>
</dbReference>
<feature type="domain" description="Reverse transcriptase" evidence="5">
    <location>
        <begin position="417"/>
        <end position="594"/>
    </location>
</feature>
<dbReference type="SUPFAM" id="SSF53098">
    <property type="entry name" value="Ribonuclease H-like"/>
    <property type="match status" value="1"/>
</dbReference>
<dbReference type="EMBL" id="JACTAM010002548">
    <property type="protein sequence ID" value="KAI2644369.1"/>
    <property type="molecule type" value="Genomic_DNA"/>
</dbReference>
<dbReference type="PROSITE" id="PS50994">
    <property type="entry name" value="INTEGRASE"/>
    <property type="match status" value="1"/>
</dbReference>
<evidence type="ECO:0000256" key="2">
    <source>
        <dbReference type="ARBA" id="ARBA00012180"/>
    </source>
</evidence>
<dbReference type="Gene3D" id="4.10.60.10">
    <property type="entry name" value="Zinc finger, CCHC-type"/>
    <property type="match status" value="1"/>
</dbReference>
<dbReference type="InterPro" id="IPR001584">
    <property type="entry name" value="Integrase_cat-core"/>
</dbReference>
<evidence type="ECO:0000256" key="1">
    <source>
        <dbReference type="ARBA" id="ARBA00010879"/>
    </source>
</evidence>
<accession>A0ABQ8L214</accession>
<keyword evidence="8" id="KW-1185">Reference proteome</keyword>
<dbReference type="SUPFAM" id="SSF56672">
    <property type="entry name" value="DNA/RNA polymerases"/>
    <property type="match status" value="1"/>
</dbReference>
<evidence type="ECO:0000256" key="3">
    <source>
        <dbReference type="ARBA" id="ARBA00039658"/>
    </source>
</evidence>
<dbReference type="InterPro" id="IPR012337">
    <property type="entry name" value="RNaseH-like_sf"/>
</dbReference>
<dbReference type="SUPFAM" id="SSF50630">
    <property type="entry name" value="Acid proteases"/>
    <property type="match status" value="1"/>
</dbReference>
<dbReference type="InterPro" id="IPR000477">
    <property type="entry name" value="RT_dom"/>
</dbReference>
<evidence type="ECO:0000259" key="6">
    <source>
        <dbReference type="PROSITE" id="PS50994"/>
    </source>
</evidence>
<proteinExistence type="inferred from homology"/>
<dbReference type="InterPro" id="IPR050951">
    <property type="entry name" value="Retrovirus_Pol_polyprotein"/>
</dbReference>
<dbReference type="Proteomes" id="UP000830375">
    <property type="component" value="Unassembled WGS sequence"/>
</dbReference>
<sequence>MAVSVQITQPEPFDFSSPSEWPRWIRRFERFYVASGLKDQDEEYQVNALLYAMGDAADDILSVLLMTAADKKKYSSVKTAMEQHFIGKHNVIFERAQFNLRCQQEGESAETFITDVHKLAEHCSFGVLKDELIKDRIVVGIKDRKLSEQLQMDSELTLAKAIQKVRQRKQRNKDQKFDTPSGKECGRCGKGRKHTWKDCPAKDVECRKCHKKGHFAVACRNGQAIYTVREVLSDSDSQDYAFLCEVSTQTTKPWIEKVTLNGDAICFKLDTGADVTSIPDSVFDPKRDGKLDKPLKRLVGPGKHLLDVKGCFQGKMCAKGRSTDQPVYVVAGLTQPLLGLPAIQAMRLVHRVNEVTQTDTDFKALYPSVFQGLGKLKEPYHIELEQGAVPYALSTPRRVPLPLRDKVREELERMERMGVISKVTEPTAWCSGMVVVPKPTKNKLRICVDLTPLNAAVKRERHILPAVDQTLAMMSDAKVFTKLDARSGFWQIPLTPESRPLTTFITPFGRYFFNRLPFGIASAPEHFQRRMSQMFENFEGVLCHADDVLVYGRNRQEHDQRLHRVLQKMQEEGLTLNEKCEFRQEHITFVGHRMSSKGIEPDPNKVKAILQMPESTQVEDVRRLMGMANYLSKFVPQMATITMPLKDLLREKNEWVWGEPQQTAFKKLKSGLSSPKALAQYSNTAETKVAADASPYGIGAILTQKQADNSWQPVTYISRGLTDTEKSYAQIEKEALAVTWACERLTSYLQGLHFTLQTDHKPLVPLLSTRGLDDLPPRVLRFRLRLLRYDYNIVHVPGKNLITADTLSRAPLTDTPSAEDLQLEKEVQVFVDAVVSSLPVTDTRLEKIKQAQQTDETCKTVACYCQTAWPQKHRVSTGIIPYWQVRAELYLVEDLLMKGDRIVIPQTLRGEILHKLHEGHQGISKCRARAQASVWWPGISAQIRETVDRCEMCQRYRTQYREPLLQSEVPDRPWQKVGMDLFEWRNKTYLLIIDYFSRYIEVAELRVTSAEATVRAVKEAFAHHGYPETVVSDNGPQFSSETFGLFAKESCFTHVTSSPQYPQANGEAERAVQTVKCLWKKDTDQTRALLAYRATPLEHGYSPAQLLMGRNLRTSLPQSSSQLTPQWPDLEAFRRKDEEGRRKQAIHYNLRHRSRTLQELTSGQKVWITTEKAPGTVLGTANRPRSYLVKTDKGILRRNRIHLRATGNSSGVITKSEAQALYGDRQGTPSVYLSLSWPRHVRGTFWEPIGNVPGTFSQRSENVPGTFPVGFQNVPLTYRERSIYVKKTFLANQ</sequence>
<dbReference type="InterPro" id="IPR021109">
    <property type="entry name" value="Peptidase_aspartic_dom_sf"/>
</dbReference>
<comment type="similarity">
    <text evidence="1">Belongs to the beta type-B retroviral polymerase family. HERV class-II K(HML-2) pol subfamily.</text>
</comment>
<feature type="region of interest" description="Disordered" evidence="4">
    <location>
        <begin position="1117"/>
        <end position="1142"/>
    </location>
</feature>
<gene>
    <name evidence="7" type="ORF">H4Q32_028894</name>
</gene>
<feature type="domain" description="Integrase catalytic" evidence="6">
    <location>
        <begin position="969"/>
        <end position="1133"/>
    </location>
</feature>
<dbReference type="PROSITE" id="PS50878">
    <property type="entry name" value="RT_POL"/>
    <property type="match status" value="1"/>
</dbReference>
<evidence type="ECO:0000256" key="4">
    <source>
        <dbReference type="SAM" id="MobiDB-lite"/>
    </source>
</evidence>
<dbReference type="PANTHER" id="PTHR37984">
    <property type="entry name" value="PROTEIN CBG26694"/>
    <property type="match status" value="1"/>
</dbReference>
<dbReference type="Pfam" id="PF17921">
    <property type="entry name" value="Integrase_H2C2"/>
    <property type="match status" value="1"/>
</dbReference>
<dbReference type="Pfam" id="PF17919">
    <property type="entry name" value="RT_RNaseH_2"/>
    <property type="match status" value="1"/>
</dbReference>
<dbReference type="Gene3D" id="3.30.420.10">
    <property type="entry name" value="Ribonuclease H-like superfamily/Ribonuclease H"/>
    <property type="match status" value="1"/>
</dbReference>
<dbReference type="InterPro" id="IPR041577">
    <property type="entry name" value="RT_RNaseH_2"/>
</dbReference>
<feature type="compositionally biased region" description="Low complexity" evidence="4">
    <location>
        <begin position="1117"/>
        <end position="1126"/>
    </location>
</feature>
<dbReference type="Gene3D" id="3.10.10.10">
    <property type="entry name" value="HIV Type 1 Reverse Transcriptase, subunit A, domain 1"/>
    <property type="match status" value="1"/>
</dbReference>
<comment type="caution">
    <text evidence="7">The sequence shown here is derived from an EMBL/GenBank/DDBJ whole genome shotgun (WGS) entry which is preliminary data.</text>
</comment>
<feature type="compositionally biased region" description="Basic and acidic residues" evidence="4">
    <location>
        <begin position="1131"/>
        <end position="1142"/>
    </location>
</feature>
<organism evidence="7 8">
    <name type="scientific">Labeo rohita</name>
    <name type="common">Indian major carp</name>
    <name type="synonym">Cyprinus rohita</name>
    <dbReference type="NCBI Taxonomy" id="84645"/>
    <lineage>
        <taxon>Eukaryota</taxon>
        <taxon>Metazoa</taxon>
        <taxon>Chordata</taxon>
        <taxon>Craniata</taxon>
        <taxon>Vertebrata</taxon>
        <taxon>Euteleostomi</taxon>
        <taxon>Actinopterygii</taxon>
        <taxon>Neopterygii</taxon>
        <taxon>Teleostei</taxon>
        <taxon>Ostariophysi</taxon>
        <taxon>Cypriniformes</taxon>
        <taxon>Cyprinidae</taxon>
        <taxon>Labeoninae</taxon>
        <taxon>Labeonini</taxon>
        <taxon>Labeo</taxon>
    </lineage>
</organism>
<evidence type="ECO:0000313" key="7">
    <source>
        <dbReference type="EMBL" id="KAI2644369.1"/>
    </source>
</evidence>
<name>A0ABQ8L214_LABRO</name>